<evidence type="ECO:0000313" key="11">
    <source>
        <dbReference type="EMBL" id="KLU65154.1"/>
    </source>
</evidence>
<dbReference type="EC" id="2.7.2.7" evidence="9"/>
<name>A0A0J1FNT3_9FIRM</name>
<keyword evidence="6 9" id="KW-0418">Kinase</keyword>
<dbReference type="Pfam" id="PF00871">
    <property type="entry name" value="Acetate_kinase"/>
    <property type="match status" value="1"/>
</dbReference>
<sequence length="354" mass="38229">MRVLVINPGSTSTKIAAFENETCLWKTGIDHPAQEIEGFARVGDQYEYRIAAVLKTLALKGDALETFNAIAGRGGLLAPLIGGTYFVDDNLVRVLQDAPGGEHASNLGGIIAYHLGRRINVPAFIVDPVAVDEMEPLARFSGLPELPRISLSHALNMKAVARKVARQIGKTYQEVNFIVVHLGGGISVAAHYKGRMIDVNNANSEGPFSVDRCGTLPAYQLVKLCYSGNYSEQEMLNKITKEGGMFAYLKTKDARAAEKRMSEGDSQAKLVLEALCYQVSKEIGAMAAVMAGDVDRIVLTGGLAHSQFITCEISRRIAFIAKVEVVPGEEEMEALASGALRVLKGEEQALVYQA</sequence>
<dbReference type="Proteomes" id="UP000036356">
    <property type="component" value="Unassembled WGS sequence"/>
</dbReference>
<dbReference type="InterPro" id="IPR011245">
    <property type="entry name" value="Butyrate_kin"/>
</dbReference>
<dbReference type="CDD" id="cd24011">
    <property type="entry name" value="ASKHA_NBD_BK"/>
    <property type="match status" value="1"/>
</dbReference>
<proteinExistence type="inferred from homology"/>
<protein>
    <recommendedName>
        <fullName evidence="9">Probable butyrate kinase</fullName>
        <shortName evidence="9">BK</shortName>
        <ecNumber evidence="9">2.7.2.7</ecNumber>
    </recommendedName>
    <alternativeName>
        <fullName evidence="9">Branched-chain carboxylic acid kinase</fullName>
    </alternativeName>
</protein>
<dbReference type="PATRIC" id="fig|476652.3.peg.2833"/>
<evidence type="ECO:0000256" key="3">
    <source>
        <dbReference type="ARBA" id="ARBA00022490"/>
    </source>
</evidence>
<comment type="caution">
    <text evidence="11">The sequence shown here is derived from an EMBL/GenBank/DDBJ whole genome shotgun (WGS) entry which is preliminary data.</text>
</comment>
<dbReference type="RefSeq" id="WP_047810550.1">
    <property type="nucleotide sequence ID" value="NZ_LDZY01000009.1"/>
</dbReference>
<evidence type="ECO:0000256" key="10">
    <source>
        <dbReference type="RuleBase" id="RU003835"/>
    </source>
</evidence>
<evidence type="ECO:0000256" key="8">
    <source>
        <dbReference type="ARBA" id="ARBA00048596"/>
    </source>
</evidence>
<dbReference type="PIRSF" id="PIRSF036458">
    <property type="entry name" value="Butyrate_kin"/>
    <property type="match status" value="1"/>
</dbReference>
<dbReference type="GO" id="GO:0006083">
    <property type="term" value="P:acetate metabolic process"/>
    <property type="evidence" value="ECO:0007669"/>
    <property type="project" value="TreeGrafter"/>
</dbReference>
<evidence type="ECO:0000256" key="7">
    <source>
        <dbReference type="ARBA" id="ARBA00022840"/>
    </source>
</evidence>
<evidence type="ECO:0000256" key="4">
    <source>
        <dbReference type="ARBA" id="ARBA00022679"/>
    </source>
</evidence>
<organism evidence="11 12">
    <name type="scientific">Desulfosporosinus acididurans</name>
    <dbReference type="NCBI Taxonomy" id="476652"/>
    <lineage>
        <taxon>Bacteria</taxon>
        <taxon>Bacillati</taxon>
        <taxon>Bacillota</taxon>
        <taxon>Clostridia</taxon>
        <taxon>Eubacteriales</taxon>
        <taxon>Desulfitobacteriaceae</taxon>
        <taxon>Desulfosporosinus</taxon>
    </lineage>
</organism>
<evidence type="ECO:0000256" key="1">
    <source>
        <dbReference type="ARBA" id="ARBA00004496"/>
    </source>
</evidence>
<dbReference type="AlphaFoldDB" id="A0A0J1FNT3"/>
<evidence type="ECO:0000313" key="12">
    <source>
        <dbReference type="Proteomes" id="UP000036356"/>
    </source>
</evidence>
<dbReference type="HAMAP" id="MF_00542">
    <property type="entry name" value="Butyrate_kinase"/>
    <property type="match status" value="1"/>
</dbReference>
<dbReference type="PANTHER" id="PTHR21060">
    <property type="entry name" value="ACETATE KINASE"/>
    <property type="match status" value="1"/>
</dbReference>
<evidence type="ECO:0000256" key="5">
    <source>
        <dbReference type="ARBA" id="ARBA00022741"/>
    </source>
</evidence>
<comment type="subcellular location">
    <subcellularLocation>
        <location evidence="1 9">Cytoplasm</location>
    </subcellularLocation>
</comment>
<gene>
    <name evidence="11" type="primary">buk2</name>
    <name evidence="9" type="synonym">buk</name>
    <name evidence="11" type="ORF">DEAC_c27060</name>
</gene>
<dbReference type="GO" id="GO:0005737">
    <property type="term" value="C:cytoplasm"/>
    <property type="evidence" value="ECO:0007669"/>
    <property type="project" value="UniProtKB-SubCell"/>
</dbReference>
<dbReference type="PROSITE" id="PS01076">
    <property type="entry name" value="ACETATE_KINASE_2"/>
    <property type="match status" value="1"/>
</dbReference>
<evidence type="ECO:0000256" key="2">
    <source>
        <dbReference type="ARBA" id="ARBA00008748"/>
    </source>
</evidence>
<dbReference type="InterPro" id="IPR043129">
    <property type="entry name" value="ATPase_NBD"/>
</dbReference>
<dbReference type="Gene3D" id="3.30.420.40">
    <property type="match status" value="2"/>
</dbReference>
<evidence type="ECO:0000256" key="6">
    <source>
        <dbReference type="ARBA" id="ARBA00022777"/>
    </source>
</evidence>
<dbReference type="NCBIfam" id="NF002834">
    <property type="entry name" value="PRK03011.1-5"/>
    <property type="match status" value="1"/>
</dbReference>
<dbReference type="PRINTS" id="PR00471">
    <property type="entry name" value="ACETATEKNASE"/>
</dbReference>
<keyword evidence="3 9" id="KW-0963">Cytoplasm</keyword>
<keyword evidence="7 9" id="KW-0067">ATP-binding</keyword>
<dbReference type="GO" id="GO:0047761">
    <property type="term" value="F:butyrate kinase activity"/>
    <property type="evidence" value="ECO:0007669"/>
    <property type="project" value="UniProtKB-UniRule"/>
</dbReference>
<keyword evidence="12" id="KW-1185">Reference proteome</keyword>
<keyword evidence="5 9" id="KW-0547">Nucleotide-binding</keyword>
<reference evidence="11 12" key="1">
    <citation type="submission" date="2015-06" db="EMBL/GenBank/DDBJ databases">
        <title>Draft genome of the moderately acidophilic sulfate reducer Candidatus Desulfosporosinus acididurans strain M1.</title>
        <authorList>
            <person name="Poehlein A."/>
            <person name="Petzsch P."/>
            <person name="Johnson B.D."/>
            <person name="Schloemann M."/>
            <person name="Daniel R."/>
            <person name="Muehling M."/>
        </authorList>
    </citation>
    <scope>NUCLEOTIDE SEQUENCE [LARGE SCALE GENOMIC DNA]</scope>
    <source>
        <strain evidence="11 12">M1</strain>
    </source>
</reference>
<dbReference type="NCBIfam" id="TIGR02707">
    <property type="entry name" value="butyr_kinase"/>
    <property type="match status" value="1"/>
</dbReference>
<keyword evidence="4 9" id="KW-0808">Transferase</keyword>
<dbReference type="GO" id="GO:0005524">
    <property type="term" value="F:ATP binding"/>
    <property type="evidence" value="ECO:0007669"/>
    <property type="project" value="UniProtKB-KW"/>
</dbReference>
<dbReference type="PROSITE" id="PS01075">
    <property type="entry name" value="ACETATE_KINASE_1"/>
    <property type="match status" value="1"/>
</dbReference>
<dbReference type="InterPro" id="IPR023865">
    <property type="entry name" value="Aliphatic_acid_kinase_CS"/>
</dbReference>
<dbReference type="SUPFAM" id="SSF53067">
    <property type="entry name" value="Actin-like ATPase domain"/>
    <property type="match status" value="2"/>
</dbReference>
<dbReference type="InterPro" id="IPR000890">
    <property type="entry name" value="Aliphatic_acid_kin_short-chain"/>
</dbReference>
<dbReference type="EMBL" id="LDZY01000009">
    <property type="protein sequence ID" value="KLU65154.1"/>
    <property type="molecule type" value="Genomic_DNA"/>
</dbReference>
<dbReference type="PANTHER" id="PTHR21060:SF3">
    <property type="entry name" value="BUTYRATE KINASE 2-RELATED"/>
    <property type="match status" value="1"/>
</dbReference>
<dbReference type="STRING" id="476652.DEAC_c27060"/>
<dbReference type="GO" id="GO:0008776">
    <property type="term" value="F:acetate kinase activity"/>
    <property type="evidence" value="ECO:0007669"/>
    <property type="project" value="TreeGrafter"/>
</dbReference>
<accession>A0A0J1FNT3</accession>
<comment type="catalytic activity">
    <reaction evidence="8 9">
        <text>butanoate + ATP = butanoyl phosphate + ADP</text>
        <dbReference type="Rhea" id="RHEA:13585"/>
        <dbReference type="ChEBI" id="CHEBI:17968"/>
        <dbReference type="ChEBI" id="CHEBI:30616"/>
        <dbReference type="ChEBI" id="CHEBI:58079"/>
        <dbReference type="ChEBI" id="CHEBI:456216"/>
        <dbReference type="EC" id="2.7.2.7"/>
    </reaction>
</comment>
<evidence type="ECO:0000256" key="9">
    <source>
        <dbReference type="HAMAP-Rule" id="MF_00542"/>
    </source>
</evidence>
<comment type="similarity">
    <text evidence="2 9 10">Belongs to the acetokinase family.</text>
</comment>